<accession>A0A1R2AZW1</accession>
<proteinExistence type="predicted"/>
<feature type="region of interest" description="Disordered" evidence="1">
    <location>
        <begin position="134"/>
        <end position="219"/>
    </location>
</feature>
<feature type="region of interest" description="Disordered" evidence="1">
    <location>
        <begin position="1"/>
        <end position="43"/>
    </location>
</feature>
<gene>
    <name evidence="2" type="ORF">SteCoe_32080</name>
</gene>
<feature type="compositionally biased region" description="Basic and acidic residues" evidence="1">
    <location>
        <begin position="1"/>
        <end position="23"/>
    </location>
</feature>
<name>A0A1R2AZW1_9CILI</name>
<dbReference type="AlphaFoldDB" id="A0A1R2AZW1"/>
<evidence type="ECO:0000313" key="2">
    <source>
        <dbReference type="EMBL" id="OMJ70042.1"/>
    </source>
</evidence>
<reference evidence="2 3" key="1">
    <citation type="submission" date="2016-11" db="EMBL/GenBank/DDBJ databases">
        <title>The macronuclear genome of Stentor coeruleus: a giant cell with tiny introns.</title>
        <authorList>
            <person name="Slabodnick M."/>
            <person name="Ruby J.G."/>
            <person name="Reiff S.B."/>
            <person name="Swart E.C."/>
            <person name="Gosai S."/>
            <person name="Prabakaran S."/>
            <person name="Witkowska E."/>
            <person name="Larue G.E."/>
            <person name="Fisher S."/>
            <person name="Freeman R.M."/>
            <person name="Gunawardena J."/>
            <person name="Chu W."/>
            <person name="Stover N.A."/>
            <person name="Gregory B.D."/>
            <person name="Nowacki M."/>
            <person name="Derisi J."/>
            <person name="Roy S.W."/>
            <person name="Marshall W.F."/>
            <person name="Sood P."/>
        </authorList>
    </citation>
    <scope>NUCLEOTIDE SEQUENCE [LARGE SCALE GENOMIC DNA]</scope>
    <source>
        <strain evidence="2">WM001</strain>
    </source>
</reference>
<evidence type="ECO:0000313" key="3">
    <source>
        <dbReference type="Proteomes" id="UP000187209"/>
    </source>
</evidence>
<keyword evidence="3" id="KW-1185">Reference proteome</keyword>
<evidence type="ECO:0000256" key="1">
    <source>
        <dbReference type="SAM" id="MobiDB-lite"/>
    </source>
</evidence>
<organism evidence="2 3">
    <name type="scientific">Stentor coeruleus</name>
    <dbReference type="NCBI Taxonomy" id="5963"/>
    <lineage>
        <taxon>Eukaryota</taxon>
        <taxon>Sar</taxon>
        <taxon>Alveolata</taxon>
        <taxon>Ciliophora</taxon>
        <taxon>Postciliodesmatophora</taxon>
        <taxon>Heterotrichea</taxon>
        <taxon>Heterotrichida</taxon>
        <taxon>Stentoridae</taxon>
        <taxon>Stentor</taxon>
    </lineage>
</organism>
<comment type="caution">
    <text evidence="2">The sequence shown here is derived from an EMBL/GenBank/DDBJ whole genome shotgun (WGS) entry which is preliminary data.</text>
</comment>
<sequence>METVDGKIDTIPDVNLEEKRVAEDQSADPRQSTEEKKVPALEAEGVNKAEAIVNAPEDTKAFEAKNIQLDNVEAGKDGSSDAALSPKIFVSLKSPGKDGCKKSALNMEIADSLHERNLQKEAKISTMRLKKKADEIGKMQSVPRINPKSKKIIENSAKAGLEENDSNGSLKNEEDDEDSFYKLIQETAGSPINSNPDKSRTLNKAKTLKQSDRQAGFTNSELIKSAVKLRESLPCKSPEPEKPVLDVVQKGELLKKKKAQKIKEADEKKKAKELDGCTFKPTLLTKSQVNESGSCVIHKSAGTLKKKSSSGSTENKVLTKHEFEESYELAQAKIYDAKYVPMSPVTFHVKYKAGYNETNILAKAQPMVDYRIVGNLLD</sequence>
<feature type="compositionally biased region" description="Polar residues" evidence="1">
    <location>
        <begin position="187"/>
        <end position="196"/>
    </location>
</feature>
<dbReference type="EMBL" id="MPUH01001131">
    <property type="protein sequence ID" value="OMJ70042.1"/>
    <property type="molecule type" value="Genomic_DNA"/>
</dbReference>
<protein>
    <submittedName>
        <fullName evidence="2">Uncharacterized protein</fullName>
    </submittedName>
</protein>
<dbReference type="Proteomes" id="UP000187209">
    <property type="component" value="Unassembled WGS sequence"/>
</dbReference>